<keyword evidence="16 21" id="KW-0456">Lyase</keyword>
<evidence type="ECO:0000313" key="21">
    <source>
        <dbReference type="EMBL" id="MEQ2636995.1"/>
    </source>
</evidence>
<keyword evidence="11" id="KW-0479">Metal-binding</keyword>
<dbReference type="EC" id="4.2.3.4" evidence="7 18"/>
<evidence type="ECO:0000256" key="5">
    <source>
        <dbReference type="ARBA" id="ARBA00004661"/>
    </source>
</evidence>
<dbReference type="InterPro" id="IPR050071">
    <property type="entry name" value="Dehydroquinate_synthase"/>
</dbReference>
<keyword evidence="14" id="KW-0520">NAD</keyword>
<evidence type="ECO:0000256" key="11">
    <source>
        <dbReference type="ARBA" id="ARBA00022723"/>
    </source>
</evidence>
<dbReference type="PANTHER" id="PTHR43622">
    <property type="entry name" value="3-DEHYDROQUINATE SYNTHASE"/>
    <property type="match status" value="1"/>
</dbReference>
<dbReference type="SUPFAM" id="SSF56796">
    <property type="entry name" value="Dehydroquinate synthase-like"/>
    <property type="match status" value="1"/>
</dbReference>
<dbReference type="EMBL" id="JBBNGS010000002">
    <property type="protein sequence ID" value="MEQ2636995.1"/>
    <property type="molecule type" value="Genomic_DNA"/>
</dbReference>
<dbReference type="RefSeq" id="WP_349181339.1">
    <property type="nucleotide sequence ID" value="NZ_JBBNGS010000002.1"/>
</dbReference>
<evidence type="ECO:0000259" key="20">
    <source>
        <dbReference type="Pfam" id="PF24621"/>
    </source>
</evidence>
<evidence type="ECO:0000256" key="14">
    <source>
        <dbReference type="ARBA" id="ARBA00023027"/>
    </source>
</evidence>
<keyword evidence="10" id="KW-0028">Amino-acid biosynthesis</keyword>
<comment type="catalytic activity">
    <reaction evidence="1">
        <text>7-phospho-2-dehydro-3-deoxy-D-arabino-heptonate = 3-dehydroquinate + phosphate</text>
        <dbReference type="Rhea" id="RHEA:21968"/>
        <dbReference type="ChEBI" id="CHEBI:32364"/>
        <dbReference type="ChEBI" id="CHEBI:43474"/>
        <dbReference type="ChEBI" id="CHEBI:58394"/>
        <dbReference type="EC" id="4.2.3.4"/>
    </reaction>
</comment>
<keyword evidence="12" id="KW-0547">Nucleotide-binding</keyword>
<feature type="domain" description="3-dehydroquinate synthase N-terminal" evidence="19">
    <location>
        <begin position="73"/>
        <end position="182"/>
    </location>
</feature>
<dbReference type="InterPro" id="IPR030960">
    <property type="entry name" value="DHQS/DOIS_N"/>
</dbReference>
<gene>
    <name evidence="21" type="primary">aroB</name>
    <name evidence="21" type="ORF">AAAT05_01325</name>
</gene>
<evidence type="ECO:0000313" key="22">
    <source>
        <dbReference type="Proteomes" id="UP001478817"/>
    </source>
</evidence>
<dbReference type="Pfam" id="PF24621">
    <property type="entry name" value="DHQS_C"/>
    <property type="match status" value="1"/>
</dbReference>
<organism evidence="21 22">
    <name type="scientific">Paratractidigestivibacter faecalis</name>
    <dbReference type="NCBI Taxonomy" id="2292441"/>
    <lineage>
        <taxon>Bacteria</taxon>
        <taxon>Bacillati</taxon>
        <taxon>Actinomycetota</taxon>
        <taxon>Coriobacteriia</taxon>
        <taxon>Coriobacteriales</taxon>
        <taxon>Atopobiaceae</taxon>
        <taxon>Paratractidigestivibacter</taxon>
    </lineage>
</organism>
<evidence type="ECO:0000256" key="9">
    <source>
        <dbReference type="ARBA" id="ARBA00022490"/>
    </source>
</evidence>
<dbReference type="Gene3D" id="1.20.1090.10">
    <property type="entry name" value="Dehydroquinate synthase-like - alpha domain"/>
    <property type="match status" value="1"/>
</dbReference>
<evidence type="ECO:0000256" key="16">
    <source>
        <dbReference type="ARBA" id="ARBA00023239"/>
    </source>
</evidence>
<dbReference type="NCBIfam" id="TIGR01357">
    <property type="entry name" value="aroB"/>
    <property type="match status" value="1"/>
</dbReference>
<dbReference type="GO" id="GO:0003856">
    <property type="term" value="F:3-dehydroquinate synthase activity"/>
    <property type="evidence" value="ECO:0007669"/>
    <property type="project" value="UniProtKB-EC"/>
</dbReference>
<accession>A0ABV1IFB0</accession>
<dbReference type="PIRSF" id="PIRSF001455">
    <property type="entry name" value="DHQ_synth"/>
    <property type="match status" value="1"/>
</dbReference>
<comment type="subcellular location">
    <subcellularLocation>
        <location evidence="4">Cytoplasm</location>
    </subcellularLocation>
</comment>
<name>A0ABV1IFB0_9ACTN</name>
<evidence type="ECO:0000256" key="7">
    <source>
        <dbReference type="ARBA" id="ARBA00013031"/>
    </source>
</evidence>
<comment type="cofactor">
    <cofactor evidence="2">
        <name>NAD(+)</name>
        <dbReference type="ChEBI" id="CHEBI:57540"/>
    </cofactor>
</comment>
<comment type="cofactor">
    <cofactor evidence="3">
        <name>Co(2+)</name>
        <dbReference type="ChEBI" id="CHEBI:48828"/>
    </cofactor>
</comment>
<evidence type="ECO:0000259" key="19">
    <source>
        <dbReference type="Pfam" id="PF01761"/>
    </source>
</evidence>
<evidence type="ECO:0000256" key="15">
    <source>
        <dbReference type="ARBA" id="ARBA00023141"/>
    </source>
</evidence>
<keyword evidence="22" id="KW-1185">Reference proteome</keyword>
<dbReference type="Pfam" id="PF01761">
    <property type="entry name" value="DHQ_synthase"/>
    <property type="match status" value="1"/>
</dbReference>
<proteinExistence type="inferred from homology"/>
<dbReference type="PANTHER" id="PTHR43622:SF7">
    <property type="entry name" value="3-DEHYDROQUINATE SYNTHASE, CHLOROPLASTIC"/>
    <property type="match status" value="1"/>
</dbReference>
<feature type="domain" description="3-dehydroquinate synthase C-terminal" evidence="20">
    <location>
        <begin position="188"/>
        <end position="330"/>
    </location>
</feature>
<dbReference type="Gene3D" id="3.40.50.1970">
    <property type="match status" value="1"/>
</dbReference>
<dbReference type="InterPro" id="IPR030963">
    <property type="entry name" value="DHQ_synth_fam"/>
</dbReference>
<dbReference type="Proteomes" id="UP001478817">
    <property type="component" value="Unassembled WGS sequence"/>
</dbReference>
<dbReference type="InterPro" id="IPR056179">
    <property type="entry name" value="DHQS_C"/>
</dbReference>
<evidence type="ECO:0000256" key="2">
    <source>
        <dbReference type="ARBA" id="ARBA00001911"/>
    </source>
</evidence>
<evidence type="ECO:0000256" key="13">
    <source>
        <dbReference type="ARBA" id="ARBA00022833"/>
    </source>
</evidence>
<evidence type="ECO:0000256" key="4">
    <source>
        <dbReference type="ARBA" id="ARBA00004496"/>
    </source>
</evidence>
<protein>
    <recommendedName>
        <fullName evidence="8 18">3-dehydroquinate synthase</fullName>
        <ecNumber evidence="7 18">4.2.3.4</ecNumber>
    </recommendedName>
</protein>
<comment type="caution">
    <text evidence="21">The sequence shown here is derived from an EMBL/GenBank/DDBJ whole genome shotgun (WGS) entry which is preliminary data.</text>
</comment>
<keyword evidence="17" id="KW-0170">Cobalt</keyword>
<evidence type="ECO:0000256" key="17">
    <source>
        <dbReference type="ARBA" id="ARBA00023285"/>
    </source>
</evidence>
<reference evidence="21 22" key="1">
    <citation type="submission" date="2024-04" db="EMBL/GenBank/DDBJ databases">
        <title>Human intestinal bacterial collection.</title>
        <authorList>
            <person name="Pauvert C."/>
            <person name="Hitch T.C.A."/>
            <person name="Clavel T."/>
        </authorList>
    </citation>
    <scope>NUCLEOTIDE SEQUENCE [LARGE SCALE GENOMIC DNA]</scope>
    <source>
        <strain evidence="21 22">CLA-AA-H197</strain>
    </source>
</reference>
<keyword evidence="15" id="KW-0057">Aromatic amino acid biosynthesis</keyword>
<keyword evidence="13" id="KW-0862">Zinc</keyword>
<evidence type="ECO:0000256" key="18">
    <source>
        <dbReference type="NCBIfam" id="TIGR01357"/>
    </source>
</evidence>
<evidence type="ECO:0000256" key="8">
    <source>
        <dbReference type="ARBA" id="ARBA00017684"/>
    </source>
</evidence>
<evidence type="ECO:0000256" key="12">
    <source>
        <dbReference type="ARBA" id="ARBA00022741"/>
    </source>
</evidence>
<dbReference type="InterPro" id="IPR016037">
    <property type="entry name" value="DHQ_synth_AroB"/>
</dbReference>
<evidence type="ECO:0000256" key="3">
    <source>
        <dbReference type="ARBA" id="ARBA00001941"/>
    </source>
</evidence>
<dbReference type="CDD" id="cd08195">
    <property type="entry name" value="DHQS"/>
    <property type="match status" value="1"/>
</dbReference>
<evidence type="ECO:0000256" key="10">
    <source>
        <dbReference type="ARBA" id="ARBA00022605"/>
    </source>
</evidence>
<comment type="pathway">
    <text evidence="5">Metabolic intermediate biosynthesis; chorismate biosynthesis; chorismate from D-erythrose 4-phosphate and phosphoenolpyruvate: step 2/7.</text>
</comment>
<keyword evidence="9" id="KW-0963">Cytoplasm</keyword>
<evidence type="ECO:0000256" key="1">
    <source>
        <dbReference type="ARBA" id="ARBA00001393"/>
    </source>
</evidence>
<evidence type="ECO:0000256" key="6">
    <source>
        <dbReference type="ARBA" id="ARBA00005412"/>
    </source>
</evidence>
<comment type="similarity">
    <text evidence="6">Belongs to the sugar phosphate cyclases superfamily. Dehydroquinate synthase family.</text>
</comment>
<sequence>MSAPKTQVVHVSCPSMDYDVHVGAGILSEVGAITRESCGGGRCCVISETNVAPLYLERVSQSLAKAGYEVSSLVFEAGEKSKNVRTLSWLLEGLAERGLTRDDCVAALGGGVAGDIAGLSAAMYLRGIKVVQVPTSLLAMVDSSVGGKVAIDLEAGKNLAGAFWQPRAVVADVTCLHSLSHELLTDSCGEVIKHAVLADDALLEELCARPLNGGDAAELDDAHLVDVVARNVSIKRDVVDADEQEHGVRQTLNLGHTIGHGIEAASDFALGHGSCVAAGLCCMLRACVALGWTDPALAQRVERCVEAHGLPTDTQEDHQTLMSYMTHDKKRHGDSMNVVVARGAEDVVVRRVSLDELARIVELGCGTKE</sequence>